<dbReference type="InterPro" id="IPR036026">
    <property type="entry name" value="Seven-hairpin_glycosidases"/>
</dbReference>
<feature type="signal peptide" evidence="8">
    <location>
        <begin position="1"/>
        <end position="19"/>
    </location>
</feature>
<dbReference type="WormBase" id="C47E12.3b">
    <property type="protein sequence ID" value="CE49810"/>
    <property type="gene ID" value="WBGene00008148"/>
</dbReference>
<keyword evidence="7" id="KW-0326">Glycosidase</keyword>
<gene>
    <name evidence="9 11" type="ORF">C47E12.3</name>
    <name evidence="9" type="ORF">CELE_C47E12.3</name>
</gene>
<dbReference type="OrthoDB" id="8118055at2759"/>
<keyword evidence="6" id="KW-0106">Calcium</keyword>
<dbReference type="GO" id="GO:1904380">
    <property type="term" value="P:endoplasmic reticulum mannose trimming"/>
    <property type="evidence" value="ECO:0007669"/>
    <property type="project" value="InterPro"/>
</dbReference>
<accession>A0A061ACH9</accession>
<dbReference type="GO" id="GO:0005975">
    <property type="term" value="P:carbohydrate metabolic process"/>
    <property type="evidence" value="ECO:0007669"/>
    <property type="project" value="InterPro"/>
</dbReference>
<dbReference type="GO" id="GO:0004571">
    <property type="term" value="F:mannosyl-oligosaccharide 1,2-alpha-mannosidase activity"/>
    <property type="evidence" value="ECO:0007669"/>
    <property type="project" value="InterPro"/>
</dbReference>
<proteinExistence type="inferred from homology"/>
<comment type="subcellular location">
    <subcellularLocation>
        <location evidence="1">Endoplasmic reticulum</location>
    </subcellularLocation>
</comment>
<evidence type="ECO:0000256" key="4">
    <source>
        <dbReference type="ARBA" id="ARBA00023180"/>
    </source>
</evidence>
<keyword evidence="10" id="KW-1185">Reference proteome</keyword>
<evidence type="ECO:0000256" key="6">
    <source>
        <dbReference type="PIRSR" id="PIRSR601382-2"/>
    </source>
</evidence>
<keyword evidence="7" id="KW-0378">Hydrolase</keyword>
<evidence type="ECO:0000313" key="11">
    <source>
        <dbReference type="WormBase" id="C47E12.3b"/>
    </source>
</evidence>
<evidence type="ECO:0000256" key="8">
    <source>
        <dbReference type="SAM" id="SignalP"/>
    </source>
</evidence>
<dbReference type="CTD" id="177857"/>
<dbReference type="InterPro" id="IPR001382">
    <property type="entry name" value="Glyco_hydro_47"/>
</dbReference>
<evidence type="ECO:0000256" key="7">
    <source>
        <dbReference type="RuleBase" id="RU361193"/>
    </source>
</evidence>
<evidence type="ECO:0000256" key="1">
    <source>
        <dbReference type="ARBA" id="ARBA00004240"/>
    </source>
</evidence>
<name>A0A061ACH9_CAEEL</name>
<dbReference type="SUPFAM" id="SSF48225">
    <property type="entry name" value="Seven-hairpin glycosidases"/>
    <property type="match status" value="1"/>
</dbReference>
<feature type="active site" evidence="5">
    <location>
        <position position="287"/>
    </location>
</feature>
<keyword evidence="8" id="KW-0732">Signal</keyword>
<dbReference type="HOGENOM" id="CLU_003818_5_6_1"/>
<feature type="active site" description="Proton donor" evidence="5">
    <location>
        <position position="391"/>
    </location>
</feature>
<evidence type="ECO:0000313" key="10">
    <source>
        <dbReference type="Proteomes" id="UP000001940"/>
    </source>
</evidence>
<evidence type="ECO:0000256" key="3">
    <source>
        <dbReference type="ARBA" id="ARBA00022824"/>
    </source>
</evidence>
<dbReference type="SMR" id="A0A061ACH9"/>
<dbReference type="GO" id="GO:0005509">
    <property type="term" value="F:calcium ion binding"/>
    <property type="evidence" value="ECO:0007669"/>
    <property type="project" value="InterPro"/>
</dbReference>
<dbReference type="Pfam" id="PF01532">
    <property type="entry name" value="Glyco_hydro_47"/>
    <property type="match status" value="1"/>
</dbReference>
<dbReference type="GO" id="GO:0016020">
    <property type="term" value="C:membrane"/>
    <property type="evidence" value="ECO:0007669"/>
    <property type="project" value="InterPro"/>
</dbReference>
<dbReference type="Gene3D" id="1.50.10.10">
    <property type="match status" value="1"/>
</dbReference>
<dbReference type="KEGG" id="cel:CELE_C47E12.3"/>
<keyword evidence="6" id="KW-0479">Metal-binding</keyword>
<organism evidence="9 10">
    <name type="scientific">Caenorhabditis elegans</name>
    <dbReference type="NCBI Taxonomy" id="6239"/>
    <lineage>
        <taxon>Eukaryota</taxon>
        <taxon>Metazoa</taxon>
        <taxon>Ecdysozoa</taxon>
        <taxon>Nematoda</taxon>
        <taxon>Chromadorea</taxon>
        <taxon>Rhabditida</taxon>
        <taxon>Rhabditina</taxon>
        <taxon>Rhabditomorpha</taxon>
        <taxon>Rhabditoidea</taxon>
        <taxon>Rhabditidae</taxon>
        <taxon>Peloderinae</taxon>
        <taxon>Caenorhabditis</taxon>
    </lineage>
</organism>
<dbReference type="EC" id="3.2.1.-" evidence="7"/>
<sequence length="498" mass="56115">MKFVKNVLIFIALFSTTCSLKTTKNPFLLTKEEIKYASISDVDLQYGLAKTREMFQFGWDNYMEHAFPADELDPIHCRGRGHDHDNPDNINVNDVLGDYSLGLIDTLDSLVVFGDADEFKRAVNLVIKTVSFEKNTTVQVFESTIRVMGGLLAAHMIAADKTNRFGPFYMSDYGGELLTLAHDLAGRLLPAFDGTATGIPYTRINLQKGILPGTTNSTCTSGAGSLLLEFGVLSKLLGDDTYERLARRVNEKLWNLRNEVTGLHGNLIDIQTGEWLGHLAGLGAGIDSFYEYMLKSYILFGNQRDLDMYNESFARITTYMRRGRSRCSSLEGDIPIYVNVDSRDGSTSNTWIDSLQASFAGVLVLAGEVDEAVCHHALYYAIWKKYGVLPERFNWQLQAPDVSFYPLRPEFVESTYLLYTATKNPFYQHVGLEILDSLETITRVKCGFATVHDVIDGSLEDRMESFFLSETLKYLYLLFDVDHPINKEQQESVLFSTE</sequence>
<dbReference type="PANTHER" id="PTHR45679:SF5">
    <property type="entry name" value="ER DEGRADATION-ENHANCING ALPHA-MANNOSIDASE-LIKE PROTEIN 1"/>
    <property type="match status" value="1"/>
</dbReference>
<keyword evidence="4" id="KW-0325">Glycoprotein</keyword>
<dbReference type="AlphaFoldDB" id="A0A061ACH9"/>
<dbReference type="GO" id="GO:0044322">
    <property type="term" value="C:endoplasmic reticulum quality control compartment"/>
    <property type="evidence" value="ECO:0007669"/>
    <property type="project" value="GOC"/>
</dbReference>
<evidence type="ECO:0000313" key="9">
    <source>
        <dbReference type="EMBL" id="CDR32659.1"/>
    </source>
</evidence>
<dbReference type="PANTHER" id="PTHR45679">
    <property type="entry name" value="ER DEGRADATION-ENHANCING ALPHA-MANNOSIDASE-LIKE PROTEIN 2"/>
    <property type="match status" value="1"/>
</dbReference>
<evidence type="ECO:0000256" key="5">
    <source>
        <dbReference type="PIRSR" id="PIRSR601382-1"/>
    </source>
</evidence>
<feature type="binding site" evidence="6">
    <location>
        <position position="497"/>
    </location>
    <ligand>
        <name>Ca(2+)</name>
        <dbReference type="ChEBI" id="CHEBI:29108"/>
    </ligand>
</feature>
<evidence type="ECO:0000256" key="2">
    <source>
        <dbReference type="ARBA" id="ARBA00007658"/>
    </source>
</evidence>
<protein>
    <recommendedName>
        <fullName evidence="7">alpha-1,2-Mannosidase</fullName>
        <ecNumber evidence="7">3.2.1.-</ecNumber>
    </recommendedName>
</protein>
<dbReference type="InterPro" id="IPR044674">
    <property type="entry name" value="EDEM1/2/3"/>
</dbReference>
<dbReference type="GeneID" id="177857"/>
<comment type="cofactor">
    <cofactor evidence="6">
        <name>Ca(2+)</name>
        <dbReference type="ChEBI" id="CHEBI:29108"/>
    </cofactor>
</comment>
<dbReference type="ExpressionAtlas" id="A0A061ACH9">
    <property type="expression patterns" value="baseline and differential"/>
</dbReference>
<dbReference type="Proteomes" id="UP000001940">
    <property type="component" value="Chromosome IV"/>
</dbReference>
<dbReference type="EMBL" id="BX284604">
    <property type="protein sequence ID" value="CDR32659.1"/>
    <property type="molecule type" value="Genomic_DNA"/>
</dbReference>
<feature type="active site" description="Proton donor" evidence="5">
    <location>
        <position position="142"/>
    </location>
</feature>
<feature type="active site" evidence="5">
    <location>
        <position position="410"/>
    </location>
</feature>
<dbReference type="PRINTS" id="PR00747">
    <property type="entry name" value="GLYHDRLASE47"/>
</dbReference>
<comment type="similarity">
    <text evidence="2 7">Belongs to the glycosyl hydrolase 47 family.</text>
</comment>
<dbReference type="AGR" id="WB:WBGene00008148"/>
<dbReference type="RefSeq" id="NP_001293897.1">
    <property type="nucleotide sequence ID" value="NM_001306968.3"/>
</dbReference>
<dbReference type="Bgee" id="WBGene00008148">
    <property type="expression patterns" value="Expressed in germ line (C elegans) and 4 other cell types or tissues"/>
</dbReference>
<dbReference type="InterPro" id="IPR012341">
    <property type="entry name" value="6hp_glycosidase-like_sf"/>
</dbReference>
<keyword evidence="3" id="KW-0256">Endoplasmic reticulum</keyword>
<reference evidence="9 10" key="1">
    <citation type="journal article" date="1998" name="Science">
        <title>Genome sequence of the nematode C. elegans: a platform for investigating biology.</title>
        <authorList>
            <consortium name="The C. elegans sequencing consortium"/>
            <person name="Sulson J.E."/>
            <person name="Waterston R."/>
        </authorList>
    </citation>
    <scope>NUCLEOTIDE SEQUENCE [LARGE SCALE GENOMIC DNA]</scope>
    <source>
        <strain evidence="9 10">Bristol N2</strain>
    </source>
</reference>
<feature type="chain" id="PRO_5001593810" description="alpha-1,2-Mannosidase" evidence="8">
    <location>
        <begin position="20"/>
        <end position="498"/>
    </location>
</feature>